<dbReference type="Proteomes" id="UP000639643">
    <property type="component" value="Unassembled WGS sequence"/>
</dbReference>
<evidence type="ECO:0000256" key="6">
    <source>
        <dbReference type="ARBA" id="ARBA00022837"/>
    </source>
</evidence>
<dbReference type="OrthoDB" id="5561043at2759"/>
<keyword evidence="4" id="KW-0479">Metal-binding</keyword>
<evidence type="ECO:0000313" key="11">
    <source>
        <dbReference type="EMBL" id="KAF6823166.1"/>
    </source>
</evidence>
<evidence type="ECO:0000256" key="9">
    <source>
        <dbReference type="SAM" id="SignalP"/>
    </source>
</evidence>
<proteinExistence type="inferred from homology"/>
<dbReference type="GO" id="GO:0046872">
    <property type="term" value="F:metal ion binding"/>
    <property type="evidence" value="ECO:0007669"/>
    <property type="project" value="UniProtKB-KW"/>
</dbReference>
<evidence type="ECO:0000259" key="10">
    <source>
        <dbReference type="Pfam" id="PF22842"/>
    </source>
</evidence>
<dbReference type="SUPFAM" id="SSF51126">
    <property type="entry name" value="Pectin lyase-like"/>
    <property type="match status" value="1"/>
</dbReference>
<keyword evidence="5 9" id="KW-0732">Signal</keyword>
<comment type="caution">
    <text evidence="11">The sequence shown here is derived from an EMBL/GenBank/DDBJ whole genome shotgun (WGS) entry which is preliminary data.</text>
</comment>
<evidence type="ECO:0000256" key="5">
    <source>
        <dbReference type="ARBA" id="ARBA00022729"/>
    </source>
</evidence>
<evidence type="ECO:0000256" key="3">
    <source>
        <dbReference type="ARBA" id="ARBA00022525"/>
    </source>
</evidence>
<protein>
    <submittedName>
        <fullName evidence="11">Secreted pectate lyase</fullName>
    </submittedName>
</protein>
<dbReference type="Pfam" id="PF22842">
    <property type="entry name" value="Pel9A-like_beta_helix"/>
    <property type="match status" value="1"/>
</dbReference>
<evidence type="ECO:0000256" key="4">
    <source>
        <dbReference type="ARBA" id="ARBA00022723"/>
    </source>
</evidence>
<dbReference type="InterPro" id="IPR011050">
    <property type="entry name" value="Pectin_lyase_fold/virulence"/>
</dbReference>
<dbReference type="InterPro" id="IPR053868">
    <property type="entry name" value="Pel9A-like_beta_helix"/>
</dbReference>
<feature type="chain" id="PRO_5034552600" evidence="9">
    <location>
        <begin position="17"/>
        <end position="409"/>
    </location>
</feature>
<dbReference type="Gene3D" id="2.160.20.10">
    <property type="entry name" value="Single-stranded right-handed beta-helix, Pectin lyase-like"/>
    <property type="match status" value="1"/>
</dbReference>
<dbReference type="Pfam" id="PF14592">
    <property type="entry name" value="Chondroitinas_B"/>
    <property type="match status" value="1"/>
</dbReference>
<evidence type="ECO:0000313" key="12">
    <source>
        <dbReference type="Proteomes" id="UP000639643"/>
    </source>
</evidence>
<dbReference type="InterPro" id="IPR012334">
    <property type="entry name" value="Pectin_lyas_fold"/>
</dbReference>
<gene>
    <name evidence="11" type="ORF">CMUS01_10813</name>
</gene>
<dbReference type="EMBL" id="WIGM01000514">
    <property type="protein sequence ID" value="KAF6823166.1"/>
    <property type="molecule type" value="Genomic_DNA"/>
</dbReference>
<dbReference type="GO" id="GO:0005576">
    <property type="term" value="C:extracellular region"/>
    <property type="evidence" value="ECO:0007669"/>
    <property type="project" value="UniProtKB-SubCell"/>
</dbReference>
<comment type="cofactor">
    <cofactor evidence="1">
        <name>Ca(2+)</name>
        <dbReference type="ChEBI" id="CHEBI:29108"/>
    </cofactor>
</comment>
<organism evidence="11 12">
    <name type="scientific">Colletotrichum musicola</name>
    <dbReference type="NCBI Taxonomy" id="2175873"/>
    <lineage>
        <taxon>Eukaryota</taxon>
        <taxon>Fungi</taxon>
        <taxon>Dikarya</taxon>
        <taxon>Ascomycota</taxon>
        <taxon>Pezizomycotina</taxon>
        <taxon>Sordariomycetes</taxon>
        <taxon>Hypocreomycetidae</taxon>
        <taxon>Glomerellales</taxon>
        <taxon>Glomerellaceae</taxon>
        <taxon>Colletotrichum</taxon>
        <taxon>Colletotrichum orchidearum species complex</taxon>
    </lineage>
</organism>
<evidence type="ECO:0000256" key="2">
    <source>
        <dbReference type="ARBA" id="ARBA00004613"/>
    </source>
</evidence>
<name>A0A8H6K2M4_9PEZI</name>
<dbReference type="InterPro" id="IPR052052">
    <property type="entry name" value="Polysaccharide_Lyase_9"/>
</dbReference>
<comment type="subcellular location">
    <subcellularLocation>
        <location evidence="2">Secreted</location>
    </subcellularLocation>
</comment>
<keyword evidence="3" id="KW-0964">Secreted</keyword>
<dbReference type="PANTHER" id="PTHR40088:SF1">
    <property type="entry name" value="PECTATE LYASE PEL9"/>
    <property type="match status" value="1"/>
</dbReference>
<dbReference type="GO" id="GO:0016837">
    <property type="term" value="F:carbon-oxygen lyase activity, acting on polysaccharides"/>
    <property type="evidence" value="ECO:0007669"/>
    <property type="project" value="TreeGrafter"/>
</dbReference>
<comment type="similarity">
    <text evidence="8">Belongs to the polysaccharide lyase 9 family.</text>
</comment>
<reference evidence="11" key="1">
    <citation type="journal article" date="2020" name="Phytopathology">
        <title>Genome Sequence Resources of Colletotrichum truncatum, C. plurivorum, C. musicola, and C. sojae: Four Species Pathogenic to Soybean (Glycine max).</title>
        <authorList>
            <person name="Rogerio F."/>
            <person name="Boufleur T.R."/>
            <person name="Ciampi-Guillardi M."/>
            <person name="Sukno S.A."/>
            <person name="Thon M.R."/>
            <person name="Massola Junior N.S."/>
            <person name="Baroncelli R."/>
        </authorList>
    </citation>
    <scope>NUCLEOTIDE SEQUENCE</scope>
    <source>
        <strain evidence="11">LFN0074</strain>
    </source>
</reference>
<accession>A0A8H6K2M4</accession>
<keyword evidence="12" id="KW-1185">Reference proteome</keyword>
<keyword evidence="6" id="KW-0106">Calcium</keyword>
<evidence type="ECO:0000256" key="1">
    <source>
        <dbReference type="ARBA" id="ARBA00001913"/>
    </source>
</evidence>
<dbReference type="InterPro" id="IPR039513">
    <property type="entry name" value="PL-6"/>
</dbReference>
<dbReference type="PANTHER" id="PTHR40088">
    <property type="entry name" value="PECTATE LYASE (EUROFUNG)"/>
    <property type="match status" value="1"/>
</dbReference>
<feature type="domain" description="Pel9A-like right handed beta-helix region" evidence="10">
    <location>
        <begin position="138"/>
        <end position="310"/>
    </location>
</feature>
<keyword evidence="7 11" id="KW-0456">Lyase</keyword>
<evidence type="ECO:0000256" key="8">
    <source>
        <dbReference type="ARBA" id="ARBA00038263"/>
    </source>
</evidence>
<sequence>MFFLSTLVSCLPLALAANIYVAPTGDAAPDGTQKKPYGDIQKAVDISQPGDVIILRGGTYDLVKNLNITVNGTAAAPITLRAATDETVVIDGEELPGTPAPVGGSLPGLERGVLHVERIWYWNFQRLTFVHGPYGVYVKDSSNLRFNQIVTRDNYESGFHMQGALSDNVISYLDSYGNRDPRKNGENADGLAIKEGKGEGNIIIGGRFWDNSDDGVDFWEFHSKLTIKDSIAWGNGFNRWLKTKQFQDIPNFTGNGNGFKLGGGSAGDILPAGRDVINCIAFGNKANGFTDNSQTGAFLFEENTSVWNGAVGFRSVNATGVLERNVAAVNRPGSPTNVTYGGQVTLRGAQTSRDNSWDDEAAPLLTNASFKSIDTALVTGARGKNGKIPASEFLLLVDGAKRGATTSWK</sequence>
<feature type="signal peptide" evidence="9">
    <location>
        <begin position="1"/>
        <end position="16"/>
    </location>
</feature>
<evidence type="ECO:0000256" key="7">
    <source>
        <dbReference type="ARBA" id="ARBA00023239"/>
    </source>
</evidence>
<dbReference type="AlphaFoldDB" id="A0A8H6K2M4"/>